<protein>
    <submittedName>
        <fullName evidence="2">HERC1 protein</fullName>
    </submittedName>
</protein>
<feature type="region of interest" description="Disordered" evidence="1">
    <location>
        <begin position="360"/>
        <end position="380"/>
    </location>
</feature>
<proteinExistence type="predicted"/>
<evidence type="ECO:0000313" key="3">
    <source>
        <dbReference type="Proteomes" id="UP000649617"/>
    </source>
</evidence>
<dbReference type="SUPFAM" id="SSF48452">
    <property type="entry name" value="TPR-like"/>
    <property type="match status" value="1"/>
</dbReference>
<dbReference type="Gene3D" id="1.25.40.10">
    <property type="entry name" value="Tetratricopeptide repeat domain"/>
    <property type="match status" value="1"/>
</dbReference>
<name>A0A812VAM7_SYMPI</name>
<organism evidence="2 3">
    <name type="scientific">Symbiodinium pilosum</name>
    <name type="common">Dinoflagellate</name>
    <dbReference type="NCBI Taxonomy" id="2952"/>
    <lineage>
        <taxon>Eukaryota</taxon>
        <taxon>Sar</taxon>
        <taxon>Alveolata</taxon>
        <taxon>Dinophyceae</taxon>
        <taxon>Suessiales</taxon>
        <taxon>Symbiodiniaceae</taxon>
        <taxon>Symbiodinium</taxon>
    </lineage>
</organism>
<keyword evidence="3" id="KW-1185">Reference proteome</keyword>
<evidence type="ECO:0000313" key="2">
    <source>
        <dbReference type="EMBL" id="CAE7630169.1"/>
    </source>
</evidence>
<gene>
    <name evidence="2" type="primary">HERC1</name>
    <name evidence="2" type="ORF">SPIL2461_LOCUS16517</name>
</gene>
<feature type="region of interest" description="Disordered" evidence="1">
    <location>
        <begin position="206"/>
        <end position="236"/>
    </location>
</feature>
<sequence length="399" mass="43697">MAEYVVVNAELPETSQHDGDGMDISANGSMQQLDCTSPSASSTVPADDMREMLTAVAQHSDLAAALRQKGQAGRAVRTLERAVAMCARAEHIHPAVAVEAARARVNLAAALSEAARHREAIAHVRKAQRGLDQILAWAEQCGDAGATSIAGEASALRCAALVAESIELDMCPGVSGDFETTLNETALLRDTLTPKNRTVSLPQIGRKARKEKKMRIKDDSTSKTHSAGALKSSEVATEKRQPVIKLSLRPRAAEERTDVFSDFLRGVEAERVARLGALNDNWEDQAKRRLGQVHRRTRLQLELMGDNELKEKRYTHTGHQVFMKAMKKANRCWSDTSLLQEAAKENATPEILQVRKLNRQLYVKPPTPPPPPPPKPKMDQALVNNLRSNHGRASIKAEA</sequence>
<comment type="caution">
    <text evidence="2">The sequence shown here is derived from an EMBL/GenBank/DDBJ whole genome shotgun (WGS) entry which is preliminary data.</text>
</comment>
<dbReference type="Proteomes" id="UP000649617">
    <property type="component" value="Unassembled WGS sequence"/>
</dbReference>
<evidence type="ECO:0000256" key="1">
    <source>
        <dbReference type="SAM" id="MobiDB-lite"/>
    </source>
</evidence>
<dbReference type="EMBL" id="CAJNIZ010042637">
    <property type="protein sequence ID" value="CAE7630169.1"/>
    <property type="molecule type" value="Genomic_DNA"/>
</dbReference>
<dbReference type="InterPro" id="IPR011990">
    <property type="entry name" value="TPR-like_helical_dom_sf"/>
</dbReference>
<accession>A0A812VAM7</accession>
<dbReference type="AlphaFoldDB" id="A0A812VAM7"/>
<dbReference type="OrthoDB" id="438843at2759"/>
<feature type="compositionally biased region" description="Pro residues" evidence="1">
    <location>
        <begin position="365"/>
        <end position="375"/>
    </location>
</feature>
<feature type="compositionally biased region" description="Basic residues" evidence="1">
    <location>
        <begin position="206"/>
        <end position="215"/>
    </location>
</feature>
<reference evidence="2" key="1">
    <citation type="submission" date="2021-02" db="EMBL/GenBank/DDBJ databases">
        <authorList>
            <person name="Dougan E. K."/>
            <person name="Rhodes N."/>
            <person name="Thang M."/>
            <person name="Chan C."/>
        </authorList>
    </citation>
    <scope>NUCLEOTIDE SEQUENCE</scope>
</reference>